<feature type="transmembrane region" description="Helical" evidence="1">
    <location>
        <begin position="36"/>
        <end position="55"/>
    </location>
</feature>
<dbReference type="RefSeq" id="WP_091348152.1">
    <property type="nucleotide sequence ID" value="NZ_FMAQ01000004.1"/>
</dbReference>
<feature type="transmembrane region" description="Helical" evidence="1">
    <location>
        <begin position="67"/>
        <end position="92"/>
    </location>
</feature>
<evidence type="ECO:0000256" key="1">
    <source>
        <dbReference type="SAM" id="Phobius"/>
    </source>
</evidence>
<evidence type="ECO:0000313" key="2">
    <source>
        <dbReference type="EMBL" id="SCC06346.1"/>
    </source>
</evidence>
<gene>
    <name evidence="2" type="ORF">GA0061081_104163</name>
</gene>
<dbReference type="Proteomes" id="UP000199670">
    <property type="component" value="Unassembled WGS sequence"/>
</dbReference>
<feature type="transmembrane region" description="Helical" evidence="1">
    <location>
        <begin position="147"/>
        <end position="165"/>
    </location>
</feature>
<keyword evidence="1" id="KW-0472">Membrane</keyword>
<dbReference type="AlphaFoldDB" id="A0A1C4BHF6"/>
<protein>
    <submittedName>
        <fullName evidence="2">Uncharacterized protein</fullName>
    </submittedName>
</protein>
<feature type="transmembrane region" description="Helical" evidence="1">
    <location>
        <begin position="189"/>
        <end position="210"/>
    </location>
</feature>
<keyword evidence="3" id="KW-1185">Reference proteome</keyword>
<proteinExistence type="predicted"/>
<organism evidence="2 3">
    <name type="scientific">Gilliamella bombicola</name>
    <dbReference type="NCBI Taxonomy" id="1798182"/>
    <lineage>
        <taxon>Bacteria</taxon>
        <taxon>Pseudomonadati</taxon>
        <taxon>Pseudomonadota</taxon>
        <taxon>Gammaproteobacteria</taxon>
        <taxon>Orbales</taxon>
        <taxon>Orbaceae</taxon>
        <taxon>Gilliamella</taxon>
    </lineage>
</organism>
<dbReference type="EMBL" id="FMAQ01000004">
    <property type="protein sequence ID" value="SCC06346.1"/>
    <property type="molecule type" value="Genomic_DNA"/>
</dbReference>
<keyword evidence="1" id="KW-0812">Transmembrane</keyword>
<keyword evidence="1" id="KW-1133">Transmembrane helix</keyword>
<name>A0A1C4BHF6_9GAMM</name>
<sequence length="239" mass="27957">MEKISELLNYLGTCDLHKKSKNSIALKSQLEKYSDILIRIGLGLYAFIFILALFYKFIYPLEELKLFVLYLEIIPLFSLIFGMLFQIIPAILHLKNFTKESQNQLIKTVKKNDEIIKTLSNYDKKTLEDSKDHIQLKINSNKSKNSLCVGQNVTIIFLFGFFYSYDKKTLDLLTIFSKIFGQNYSFGDFLSWALFSLILGFYLGAFSLSIENKRLNYYIDLINMALKRQDHNYTISEYK</sequence>
<evidence type="ECO:0000313" key="3">
    <source>
        <dbReference type="Proteomes" id="UP000199670"/>
    </source>
</evidence>
<accession>A0A1C4BHF6</accession>
<reference evidence="3" key="1">
    <citation type="submission" date="2016-08" db="EMBL/GenBank/DDBJ databases">
        <authorList>
            <person name="Varghese N."/>
            <person name="Submissions Spin"/>
        </authorList>
    </citation>
    <scope>NUCLEOTIDE SEQUENCE [LARGE SCALE GENOMIC DNA]</scope>
    <source>
        <strain evidence="3">R-53248</strain>
    </source>
</reference>